<comment type="domain">
    <text evidence="8">The C-terminus contains a calmodulin-binding domain, which binds calmodulin in a calcium-dependent fashion.</text>
</comment>
<dbReference type="AlphaFoldDB" id="A0A8T2UYD7"/>
<dbReference type="GO" id="GO:0016020">
    <property type="term" value="C:membrane"/>
    <property type="evidence" value="ECO:0007669"/>
    <property type="project" value="UniProtKB-SubCell"/>
</dbReference>
<evidence type="ECO:0000256" key="8">
    <source>
        <dbReference type="RuleBase" id="RU280816"/>
    </source>
</evidence>
<keyword evidence="5 8" id="KW-1133">Transmembrane helix</keyword>
<keyword evidence="4 8" id="KW-0611">Plant defense</keyword>
<feature type="compositionally biased region" description="Basic and acidic residues" evidence="9">
    <location>
        <begin position="466"/>
        <end position="475"/>
    </location>
</feature>
<dbReference type="PANTHER" id="PTHR31942">
    <property type="entry name" value="MLO-LIKE PROTEIN 1"/>
    <property type="match status" value="1"/>
</dbReference>
<evidence type="ECO:0000256" key="2">
    <source>
        <dbReference type="ARBA" id="ARBA00006574"/>
    </source>
</evidence>
<keyword evidence="6 8" id="KW-0472">Membrane</keyword>
<accession>A0A8T2UYD7</accession>
<protein>
    <recommendedName>
        <fullName evidence="8">MLO-like protein</fullName>
    </recommendedName>
</protein>
<dbReference type="InterPro" id="IPR004326">
    <property type="entry name" value="Mlo"/>
</dbReference>
<keyword evidence="3 8" id="KW-0812">Transmembrane</keyword>
<evidence type="ECO:0000256" key="1">
    <source>
        <dbReference type="ARBA" id="ARBA00004141"/>
    </source>
</evidence>
<evidence type="ECO:0000313" key="11">
    <source>
        <dbReference type="EMBL" id="KAH7438585.1"/>
    </source>
</evidence>
<feature type="transmembrane region" description="Helical" evidence="10">
    <location>
        <begin position="343"/>
        <end position="367"/>
    </location>
</feature>
<feature type="transmembrane region" description="Helical" evidence="10">
    <location>
        <begin position="12"/>
        <end position="35"/>
    </location>
</feature>
<keyword evidence="7 8" id="KW-0568">Pathogenesis-related protein</keyword>
<organism evidence="11 12">
    <name type="scientific">Ceratopteris richardii</name>
    <name type="common">Triangle waterfern</name>
    <dbReference type="NCBI Taxonomy" id="49495"/>
    <lineage>
        <taxon>Eukaryota</taxon>
        <taxon>Viridiplantae</taxon>
        <taxon>Streptophyta</taxon>
        <taxon>Embryophyta</taxon>
        <taxon>Tracheophyta</taxon>
        <taxon>Polypodiopsida</taxon>
        <taxon>Polypodiidae</taxon>
        <taxon>Polypodiales</taxon>
        <taxon>Pteridineae</taxon>
        <taxon>Pteridaceae</taxon>
        <taxon>Parkerioideae</taxon>
        <taxon>Ceratopteris</taxon>
    </lineage>
</organism>
<comment type="function">
    <text evidence="8">May be involved in modulation of pathogen defense and leaf cell death.</text>
</comment>
<dbReference type="GO" id="GO:0005516">
    <property type="term" value="F:calmodulin binding"/>
    <property type="evidence" value="ECO:0007669"/>
    <property type="project" value="UniProtKB-KW"/>
</dbReference>
<feature type="transmembrane region" description="Helical" evidence="10">
    <location>
        <begin position="142"/>
        <end position="164"/>
    </location>
</feature>
<keyword evidence="12" id="KW-1185">Reference proteome</keyword>
<dbReference type="GO" id="GO:0006952">
    <property type="term" value="P:defense response"/>
    <property type="evidence" value="ECO:0007669"/>
    <property type="project" value="UniProtKB-KW"/>
</dbReference>
<name>A0A8T2UYD7_CERRI</name>
<dbReference type="PANTHER" id="PTHR31942:SF52">
    <property type="entry name" value="MLO-LIKE PROTEIN 1"/>
    <property type="match status" value="1"/>
</dbReference>
<keyword evidence="8" id="KW-0112">Calmodulin-binding</keyword>
<evidence type="ECO:0000313" key="12">
    <source>
        <dbReference type="Proteomes" id="UP000825935"/>
    </source>
</evidence>
<dbReference type="Proteomes" id="UP000825935">
    <property type="component" value="Chromosome 4"/>
</dbReference>
<evidence type="ECO:0000256" key="5">
    <source>
        <dbReference type="ARBA" id="ARBA00022989"/>
    </source>
</evidence>
<feature type="transmembrane region" description="Helical" evidence="10">
    <location>
        <begin position="387"/>
        <end position="407"/>
    </location>
</feature>
<dbReference type="OrthoDB" id="1388414at2759"/>
<comment type="subcellular location">
    <subcellularLocation>
        <location evidence="1 8">Membrane</location>
        <topology evidence="1 8">Multi-pass membrane protein</topology>
    </subcellularLocation>
</comment>
<proteinExistence type="inferred from homology"/>
<evidence type="ECO:0000256" key="7">
    <source>
        <dbReference type="ARBA" id="ARBA00023265"/>
    </source>
</evidence>
<feature type="region of interest" description="Disordered" evidence="9">
    <location>
        <begin position="429"/>
        <end position="494"/>
    </location>
</feature>
<evidence type="ECO:0000256" key="4">
    <source>
        <dbReference type="ARBA" id="ARBA00022821"/>
    </source>
</evidence>
<feature type="transmembrane region" description="Helical" evidence="10">
    <location>
        <begin position="284"/>
        <end position="303"/>
    </location>
</feature>
<evidence type="ECO:0000256" key="10">
    <source>
        <dbReference type="SAM" id="Phobius"/>
    </source>
</evidence>
<dbReference type="Pfam" id="PF03094">
    <property type="entry name" value="Mlo"/>
    <property type="match status" value="1"/>
</dbReference>
<comment type="similarity">
    <text evidence="2 8">Belongs to the MLO family.</text>
</comment>
<dbReference type="EMBL" id="CM035409">
    <property type="protein sequence ID" value="KAH7438585.1"/>
    <property type="molecule type" value="Genomic_DNA"/>
</dbReference>
<evidence type="ECO:0000256" key="3">
    <source>
        <dbReference type="ARBA" id="ARBA00022692"/>
    </source>
</evidence>
<evidence type="ECO:0000256" key="9">
    <source>
        <dbReference type="SAM" id="MobiDB-lite"/>
    </source>
</evidence>
<gene>
    <name evidence="8" type="primary">MLO</name>
    <name evidence="11" type="ORF">KP509_04G021800</name>
</gene>
<feature type="compositionally biased region" description="Polar residues" evidence="9">
    <location>
        <begin position="429"/>
        <end position="444"/>
    </location>
</feature>
<reference evidence="11" key="1">
    <citation type="submission" date="2021-08" db="EMBL/GenBank/DDBJ databases">
        <title>WGS assembly of Ceratopteris richardii.</title>
        <authorList>
            <person name="Marchant D.B."/>
            <person name="Chen G."/>
            <person name="Jenkins J."/>
            <person name="Shu S."/>
            <person name="Leebens-Mack J."/>
            <person name="Grimwood J."/>
            <person name="Schmutz J."/>
            <person name="Soltis P."/>
            <person name="Soltis D."/>
            <person name="Chen Z.-H."/>
        </authorList>
    </citation>
    <scope>NUCLEOTIDE SEQUENCE</scope>
    <source>
        <strain evidence="11">Whitten #5841</strain>
        <tissue evidence="11">Leaf</tissue>
    </source>
</reference>
<evidence type="ECO:0000256" key="6">
    <source>
        <dbReference type="ARBA" id="ARBA00023136"/>
    </source>
</evidence>
<dbReference type="OMA" id="NDASTEM"/>
<comment type="caution">
    <text evidence="11">The sequence shown here is derived from an EMBL/GenBank/DDBJ whole genome shotgun (WGS) entry which is preliminary data.</text>
</comment>
<sequence length="534" mass="60523">MASGLDEEDLHSLLYTPTWAVAAVCAVFIICSLAVERSIFLVGQLLQRHNQTSLSAALEKIKEELMVVGFISLALAVGQRGVSRICVAKQLLEFMPQCRKPSEPKGKPYETMFLETNSEIRLSCSEGKAPFISREGLHQLHILLFVLAIVHVVYCILIMALGMWKVHQWKVWEERAHIAESVQKHGQVRLTRDVTFIRKHASGIWSKNWLSACIAAFFQQFCSISETDYFTLRHGFIKKHNLEGFNFHKYILKTLEYDFEHVVGISPPLWGYMVLLTFLNVRGWGMYFWASFVPLVMVLAVGAKLRHVITQMAVQCSERHAVVEGVPHVNLSDELFWFNSPRLILYLIHFILFQDALELSLQLWTMFEFPNNDCFFSHHYLLIGRLILGAIAQLICGYVMLPIYALVSQMGSTMKRNDASTEMHTKITSTELHGETPSGSSQPVKSEPEGAIGHPHSRGMSFKGFRNNDLEKQGKVELGTDDIKDDSGKGSSRVNVSPLCVERRMSFMERMARGVHGSDYHALALHSPIERPDQ</sequence>